<dbReference type="PANTHER" id="PTHR48475">
    <property type="entry name" value="RIBONUCLEASE H"/>
    <property type="match status" value="1"/>
</dbReference>
<evidence type="ECO:0000313" key="3">
    <source>
        <dbReference type="Proteomes" id="UP001454036"/>
    </source>
</evidence>
<reference evidence="2 3" key="1">
    <citation type="submission" date="2024-01" db="EMBL/GenBank/DDBJ databases">
        <title>The complete chloroplast genome sequence of Lithospermum erythrorhizon: insights into the phylogenetic relationship among Boraginaceae species and the maternal lineages of purple gromwells.</title>
        <authorList>
            <person name="Okada T."/>
            <person name="Watanabe K."/>
        </authorList>
    </citation>
    <scope>NUCLEOTIDE SEQUENCE [LARGE SCALE GENOMIC DNA]</scope>
</reference>
<name>A0AAV3QM64_LITER</name>
<dbReference type="EMBL" id="BAABME010005150">
    <property type="protein sequence ID" value="GAA0164768.1"/>
    <property type="molecule type" value="Genomic_DNA"/>
</dbReference>
<keyword evidence="3" id="KW-1185">Reference proteome</keyword>
<dbReference type="PANTHER" id="PTHR48475:SF2">
    <property type="entry name" value="RIBONUCLEASE H"/>
    <property type="match status" value="1"/>
</dbReference>
<dbReference type="AlphaFoldDB" id="A0AAV3QM64"/>
<proteinExistence type="predicted"/>
<comment type="caution">
    <text evidence="2">The sequence shown here is derived from an EMBL/GenBank/DDBJ whole genome shotgun (WGS) entry which is preliminary data.</text>
</comment>
<protein>
    <submittedName>
        <fullName evidence="2">Uncharacterized protein</fullName>
    </submittedName>
</protein>
<gene>
    <name evidence="2" type="ORF">LIER_20324</name>
</gene>
<dbReference type="Proteomes" id="UP001454036">
    <property type="component" value="Unassembled WGS sequence"/>
</dbReference>
<evidence type="ECO:0000256" key="1">
    <source>
        <dbReference type="SAM" id="MobiDB-lite"/>
    </source>
</evidence>
<feature type="region of interest" description="Disordered" evidence="1">
    <location>
        <begin position="171"/>
        <end position="199"/>
    </location>
</feature>
<accession>A0AAV3QM64</accession>
<evidence type="ECO:0000313" key="2">
    <source>
        <dbReference type="EMBL" id="GAA0164768.1"/>
    </source>
</evidence>
<sequence length="230" mass="25556">MEHVSREWNQEVDRISQLAMVGFEMLHEATVVELVEGEASKTKEVMNNAPESEGVPPVPWYQTVLDNLRTGTLPEDPPVANKIQRQSVRYTLLDGVLYQRSFHGPLLKCVTKEEGLITLEEVHEGMCGSRNNGTGACRPTPEQRVRGLGSGIAEQSPPRRWPRHGGFGAGCPNDRLGAGHPSPFEQLGPHEEPQASVSRASKEESFLFKIKILALMKRENGLERLRVMIA</sequence>
<organism evidence="2 3">
    <name type="scientific">Lithospermum erythrorhizon</name>
    <name type="common">Purple gromwell</name>
    <name type="synonym">Lithospermum officinale var. erythrorhizon</name>
    <dbReference type="NCBI Taxonomy" id="34254"/>
    <lineage>
        <taxon>Eukaryota</taxon>
        <taxon>Viridiplantae</taxon>
        <taxon>Streptophyta</taxon>
        <taxon>Embryophyta</taxon>
        <taxon>Tracheophyta</taxon>
        <taxon>Spermatophyta</taxon>
        <taxon>Magnoliopsida</taxon>
        <taxon>eudicotyledons</taxon>
        <taxon>Gunneridae</taxon>
        <taxon>Pentapetalae</taxon>
        <taxon>asterids</taxon>
        <taxon>lamiids</taxon>
        <taxon>Boraginales</taxon>
        <taxon>Boraginaceae</taxon>
        <taxon>Boraginoideae</taxon>
        <taxon>Lithospermeae</taxon>
        <taxon>Lithospermum</taxon>
    </lineage>
</organism>